<dbReference type="Proteomes" id="UP001248323">
    <property type="component" value="Chromosome"/>
</dbReference>
<evidence type="ECO:0000313" key="1">
    <source>
        <dbReference type="EMBL" id="WNB83622.1"/>
    </source>
</evidence>
<dbReference type="AlphaFoldDB" id="A0AAX4AYB5"/>
<protein>
    <submittedName>
        <fullName evidence="1">Uncharacterized protein</fullName>
    </submittedName>
</protein>
<gene>
    <name evidence="1" type="ORF">RDV49_01835</name>
</gene>
<name>A0AAX4AYB5_STRPA</name>
<sequence length="385" mass="45945">MLSKEDKQKVKEIIEANKWYTYEEAESELRKHWNPDNDKDGDYLTMKRSQIQKILRSDIIGTYLEIHKRKKDQSDDDWFIKTIYGWPQKEQFYLDYSDGTEKEYYEELHVFPKYDKLFLDSDLEQSIILSAFDELLNDVDKVEMREIYEELNGSFGKGKTPFLMTEPYLFALKHEIERRQYPTKILYLDPHSPKEILSRLSEKSTQESLQNEMFSVIDEFIQNVNDKVSIHQSARDVEKQRFQEISNFFKKWEFIYPSQIMALESVLINEGLLEKFNNTFQVFSQPFEYVIDGDIIKNKLIKKYLSENAESLSRDELVQGLKKSIYSFEKYELTKFEIALSKDTEFISDSAMFRYKISRRIHQIFRSLNVDSILFESLDNAGIHE</sequence>
<accession>A0AAX4AYB5</accession>
<reference evidence="1" key="1">
    <citation type="submission" date="2023-09" db="EMBL/GenBank/DDBJ databases">
        <title>Streptococcus_parasanguinius_hifiasm_complete_genome_Zymo_Research_ D6332.</title>
        <authorList>
            <person name="Damerum A."/>
        </authorList>
    </citation>
    <scope>NUCLEOTIDE SEQUENCE</scope>
    <source>
        <strain evidence="1">B-1756</strain>
    </source>
</reference>
<evidence type="ECO:0000313" key="2">
    <source>
        <dbReference type="Proteomes" id="UP001248323"/>
    </source>
</evidence>
<dbReference type="RefSeq" id="WP_003009495.1">
    <property type="nucleotide sequence ID" value="NZ_CP133988.1"/>
</dbReference>
<organism evidence="1 2">
    <name type="scientific">Streptococcus parasanguinis</name>
    <dbReference type="NCBI Taxonomy" id="1318"/>
    <lineage>
        <taxon>Bacteria</taxon>
        <taxon>Bacillati</taxon>
        <taxon>Bacillota</taxon>
        <taxon>Bacilli</taxon>
        <taxon>Lactobacillales</taxon>
        <taxon>Streptococcaceae</taxon>
        <taxon>Streptococcus</taxon>
    </lineage>
</organism>
<dbReference type="EMBL" id="CP133988">
    <property type="protein sequence ID" value="WNB83622.1"/>
    <property type="molecule type" value="Genomic_DNA"/>
</dbReference>
<proteinExistence type="predicted"/>